<dbReference type="PANTHER" id="PTHR43537">
    <property type="entry name" value="TRANSCRIPTIONAL REGULATOR, GNTR FAMILY"/>
    <property type="match status" value="1"/>
</dbReference>
<sequence length="255" mass="28022">MKTETHHTSEPGLRSTALPGARREKLSDQLSRALAERIAGGRYGVGDRLPSEQELIEEFQVSRTVVREAIAKLRASGQVDTRQGRGAFVVQQREASGFEIDAGSLSVVQEMVAVLELRIALESEAAVLAAQRRTPEQLAAMRSALAEMTAAIARGEDAVQADMAFHRAIAEAAGNAHFLKLFNYVGELLIPRARLQSVRLDAVPMADYLARIQREHEQICYAIEKQDPEAARAALRMHLSESKARLQRSIAQLST</sequence>
<dbReference type="SMART" id="SM00345">
    <property type="entry name" value="HTH_GNTR"/>
    <property type="match status" value="1"/>
</dbReference>
<dbReference type="SUPFAM" id="SSF48008">
    <property type="entry name" value="GntR ligand-binding domain-like"/>
    <property type="match status" value="1"/>
</dbReference>
<reference evidence="7" key="1">
    <citation type="journal article" date="2019" name="Int. J. Syst. Evol. Microbiol.">
        <title>The Global Catalogue of Microorganisms (GCM) 10K type strain sequencing project: providing services to taxonomists for standard genome sequencing and annotation.</title>
        <authorList>
            <consortium name="The Broad Institute Genomics Platform"/>
            <consortium name="The Broad Institute Genome Sequencing Center for Infectious Disease"/>
            <person name="Wu L."/>
            <person name="Ma J."/>
        </authorList>
    </citation>
    <scope>NUCLEOTIDE SEQUENCE [LARGE SCALE GENOMIC DNA]</scope>
    <source>
        <strain evidence="7">JCM 18715</strain>
    </source>
</reference>
<dbReference type="PRINTS" id="PR00035">
    <property type="entry name" value="HTHGNTR"/>
</dbReference>
<protein>
    <submittedName>
        <fullName evidence="6">FadR/GntR family transcriptional regulator</fullName>
    </submittedName>
</protein>
<evidence type="ECO:0000256" key="1">
    <source>
        <dbReference type="ARBA" id="ARBA00023015"/>
    </source>
</evidence>
<gene>
    <name evidence="6" type="ORF">GCM10025770_21570</name>
</gene>
<evidence type="ECO:0000256" key="4">
    <source>
        <dbReference type="SAM" id="MobiDB-lite"/>
    </source>
</evidence>
<feature type="region of interest" description="Disordered" evidence="4">
    <location>
        <begin position="1"/>
        <end position="23"/>
    </location>
</feature>
<evidence type="ECO:0000256" key="3">
    <source>
        <dbReference type="ARBA" id="ARBA00023163"/>
    </source>
</evidence>
<dbReference type="Pfam" id="PF00392">
    <property type="entry name" value="GntR"/>
    <property type="match status" value="1"/>
</dbReference>
<comment type="caution">
    <text evidence="6">The sequence shown here is derived from an EMBL/GenBank/DDBJ whole genome shotgun (WGS) entry which is preliminary data.</text>
</comment>
<dbReference type="InterPro" id="IPR036390">
    <property type="entry name" value="WH_DNA-bd_sf"/>
</dbReference>
<dbReference type="PANTHER" id="PTHR43537:SF5">
    <property type="entry name" value="UXU OPERON TRANSCRIPTIONAL REGULATOR"/>
    <property type="match status" value="1"/>
</dbReference>
<organism evidence="6 7">
    <name type="scientific">Viridibacterium curvum</name>
    <dbReference type="NCBI Taxonomy" id="1101404"/>
    <lineage>
        <taxon>Bacteria</taxon>
        <taxon>Pseudomonadati</taxon>
        <taxon>Pseudomonadota</taxon>
        <taxon>Betaproteobacteria</taxon>
        <taxon>Rhodocyclales</taxon>
        <taxon>Rhodocyclaceae</taxon>
        <taxon>Viridibacterium</taxon>
    </lineage>
</organism>
<dbReference type="SUPFAM" id="SSF46785">
    <property type="entry name" value="Winged helix' DNA-binding domain"/>
    <property type="match status" value="1"/>
</dbReference>
<dbReference type="CDD" id="cd07377">
    <property type="entry name" value="WHTH_GntR"/>
    <property type="match status" value="1"/>
</dbReference>
<keyword evidence="1" id="KW-0805">Transcription regulation</keyword>
<dbReference type="PROSITE" id="PS50949">
    <property type="entry name" value="HTH_GNTR"/>
    <property type="match status" value="1"/>
</dbReference>
<dbReference type="Gene3D" id="1.20.120.530">
    <property type="entry name" value="GntR ligand-binding domain-like"/>
    <property type="match status" value="1"/>
</dbReference>
<evidence type="ECO:0000259" key="5">
    <source>
        <dbReference type="PROSITE" id="PS50949"/>
    </source>
</evidence>
<dbReference type="InterPro" id="IPR011711">
    <property type="entry name" value="GntR_C"/>
</dbReference>
<keyword evidence="3" id="KW-0804">Transcription</keyword>
<evidence type="ECO:0000313" key="6">
    <source>
        <dbReference type="EMBL" id="GAA5165669.1"/>
    </source>
</evidence>
<proteinExistence type="predicted"/>
<evidence type="ECO:0000313" key="7">
    <source>
        <dbReference type="Proteomes" id="UP001500547"/>
    </source>
</evidence>
<dbReference type="SMART" id="SM00895">
    <property type="entry name" value="FCD"/>
    <property type="match status" value="1"/>
</dbReference>
<dbReference type="Gene3D" id="1.10.10.10">
    <property type="entry name" value="Winged helix-like DNA-binding domain superfamily/Winged helix DNA-binding domain"/>
    <property type="match status" value="1"/>
</dbReference>
<accession>A0ABP9QQI6</accession>
<dbReference type="Proteomes" id="UP001500547">
    <property type="component" value="Unassembled WGS sequence"/>
</dbReference>
<feature type="domain" description="HTH gntR-type" evidence="5">
    <location>
        <begin position="24"/>
        <end position="92"/>
    </location>
</feature>
<dbReference type="InterPro" id="IPR000524">
    <property type="entry name" value="Tscrpt_reg_HTH_GntR"/>
</dbReference>
<dbReference type="InterPro" id="IPR008920">
    <property type="entry name" value="TF_FadR/GntR_C"/>
</dbReference>
<name>A0ABP9QQI6_9RHOO</name>
<dbReference type="InterPro" id="IPR036388">
    <property type="entry name" value="WH-like_DNA-bd_sf"/>
</dbReference>
<evidence type="ECO:0000256" key="2">
    <source>
        <dbReference type="ARBA" id="ARBA00023125"/>
    </source>
</evidence>
<dbReference type="RefSeq" id="WP_345532954.1">
    <property type="nucleotide sequence ID" value="NZ_BAABLD010000008.1"/>
</dbReference>
<dbReference type="EMBL" id="BAABLD010000008">
    <property type="protein sequence ID" value="GAA5165669.1"/>
    <property type="molecule type" value="Genomic_DNA"/>
</dbReference>
<keyword evidence="7" id="KW-1185">Reference proteome</keyword>
<dbReference type="Pfam" id="PF07729">
    <property type="entry name" value="FCD"/>
    <property type="match status" value="1"/>
</dbReference>
<keyword evidence="2" id="KW-0238">DNA-binding</keyword>